<evidence type="ECO:0000256" key="3">
    <source>
        <dbReference type="ARBA" id="ARBA00023052"/>
    </source>
</evidence>
<gene>
    <name evidence="5" type="ORF">HYW89_00715</name>
</gene>
<proteinExistence type="predicted"/>
<sequence>MASTLRVYNKHKTYHRFVSRAGFVKKLDNRIFRCIMCVMRSQDFGQISRLSESFSEDENLEVFRRICFIRYFELKVKEASDKKLIKAPIYLSVGQESVAAALSMVYQQPKIFGQHRCHDVYLAYGGDPVALRDELLHRPTGCAGGMGGSASIHSPKIGMVGHDGLLGTQVPIAVGYALGKDSKEKILSIMGDAALEEDYVMAATAFAAFKKAPILFICLDNNLSVLTEVKVRRHWTATDLAKAFKMSAVEITDDPWLIMRHTAELQQNLPALLNIHVVRHLWHNGTGCDGPPEWDRFQMVKEELARIGLKEKSENIEKKTEEEVALIWQPEFK</sequence>
<dbReference type="PANTHER" id="PTHR11516">
    <property type="entry name" value="PYRUVATE DEHYDROGENASE E1 COMPONENT, ALPHA SUBUNIT BACTERIAL AND ORGANELLAR"/>
    <property type="match status" value="1"/>
</dbReference>
<evidence type="ECO:0000313" key="6">
    <source>
        <dbReference type="Proteomes" id="UP000595618"/>
    </source>
</evidence>
<keyword evidence="3" id="KW-0786">Thiamine pyrophosphate</keyword>
<dbReference type="GO" id="GO:0006086">
    <property type="term" value="P:pyruvate decarboxylation to acetyl-CoA"/>
    <property type="evidence" value="ECO:0007669"/>
    <property type="project" value="TreeGrafter"/>
</dbReference>
<dbReference type="EMBL" id="CP066690">
    <property type="protein sequence ID" value="QQG45446.1"/>
    <property type="molecule type" value="Genomic_DNA"/>
</dbReference>
<evidence type="ECO:0000256" key="1">
    <source>
        <dbReference type="ARBA" id="ARBA00001964"/>
    </source>
</evidence>
<accession>A0A7T5RJS0</accession>
<dbReference type="InterPro" id="IPR050642">
    <property type="entry name" value="PDH_E1_Alpha_Subunit"/>
</dbReference>
<dbReference type="Proteomes" id="UP000595618">
    <property type="component" value="Chromosome"/>
</dbReference>
<protein>
    <recommendedName>
        <fullName evidence="4">Dehydrogenase E1 component domain-containing protein</fullName>
    </recommendedName>
</protein>
<dbReference type="AlphaFoldDB" id="A0A7T5RJS0"/>
<organism evidence="5 6">
    <name type="scientific">Candidatus Sungiibacteriota bacterium</name>
    <dbReference type="NCBI Taxonomy" id="2750080"/>
    <lineage>
        <taxon>Bacteria</taxon>
        <taxon>Candidatus Sungiibacteriota</taxon>
    </lineage>
</organism>
<dbReference type="InterPro" id="IPR001017">
    <property type="entry name" value="DH_E1"/>
</dbReference>
<dbReference type="InterPro" id="IPR029061">
    <property type="entry name" value="THDP-binding"/>
</dbReference>
<feature type="domain" description="Dehydrogenase E1 component" evidence="4">
    <location>
        <begin position="68"/>
        <end position="251"/>
    </location>
</feature>
<dbReference type="Pfam" id="PF00676">
    <property type="entry name" value="E1_dh"/>
    <property type="match status" value="1"/>
</dbReference>
<dbReference type="GO" id="GO:0004739">
    <property type="term" value="F:pyruvate dehydrogenase (acetyl-transferring) activity"/>
    <property type="evidence" value="ECO:0007669"/>
    <property type="project" value="TreeGrafter"/>
</dbReference>
<name>A0A7T5RJS0_9BACT</name>
<evidence type="ECO:0000313" key="5">
    <source>
        <dbReference type="EMBL" id="QQG45446.1"/>
    </source>
</evidence>
<dbReference type="PANTHER" id="PTHR11516:SF60">
    <property type="entry name" value="PYRUVATE DEHYDROGENASE E1 COMPONENT SUBUNIT ALPHA"/>
    <property type="match status" value="1"/>
</dbReference>
<comment type="cofactor">
    <cofactor evidence="1">
        <name>thiamine diphosphate</name>
        <dbReference type="ChEBI" id="CHEBI:58937"/>
    </cofactor>
</comment>
<dbReference type="Gene3D" id="3.40.50.970">
    <property type="match status" value="1"/>
</dbReference>
<evidence type="ECO:0000259" key="4">
    <source>
        <dbReference type="Pfam" id="PF00676"/>
    </source>
</evidence>
<reference evidence="5 6" key="1">
    <citation type="submission" date="2020-07" db="EMBL/GenBank/DDBJ databases">
        <title>Huge and variable diversity of episymbiotic CPR bacteria and DPANN archaea in groundwater ecosystems.</title>
        <authorList>
            <person name="He C.Y."/>
            <person name="Keren R."/>
            <person name="Whittaker M."/>
            <person name="Farag I.F."/>
            <person name="Doudna J."/>
            <person name="Cate J.H.D."/>
            <person name="Banfield J.F."/>
        </authorList>
    </citation>
    <scope>NUCLEOTIDE SEQUENCE [LARGE SCALE GENOMIC DNA]</scope>
    <source>
        <strain evidence="5">NC_groundwater_541_Ag_S-0.1um_46_50</strain>
    </source>
</reference>
<keyword evidence="2" id="KW-0560">Oxidoreductase</keyword>
<evidence type="ECO:0000256" key="2">
    <source>
        <dbReference type="ARBA" id="ARBA00023002"/>
    </source>
</evidence>
<dbReference type="SUPFAM" id="SSF52518">
    <property type="entry name" value="Thiamin diphosphate-binding fold (THDP-binding)"/>
    <property type="match status" value="1"/>
</dbReference>